<dbReference type="InterPro" id="IPR052709">
    <property type="entry name" value="Transposase-MT_Hybrid"/>
</dbReference>
<protein>
    <submittedName>
        <fullName evidence="2">Uncharacterized protein</fullName>
    </submittedName>
</protein>
<keyword evidence="3" id="KW-1185">Reference proteome</keyword>
<dbReference type="PANTHER" id="PTHR46060">
    <property type="entry name" value="MARINER MOS1 TRANSPOSASE-LIKE PROTEIN"/>
    <property type="match status" value="1"/>
</dbReference>
<dbReference type="AlphaFoldDB" id="A0AAW1LMA3"/>
<feature type="region of interest" description="Disordered" evidence="1">
    <location>
        <begin position="42"/>
        <end position="94"/>
    </location>
</feature>
<reference evidence="2 3" key="1">
    <citation type="journal article" date="2024" name="BMC Genomics">
        <title>De novo assembly and annotation of Popillia japonica's genome with initial clues to its potential as an invasive pest.</title>
        <authorList>
            <person name="Cucini C."/>
            <person name="Boschi S."/>
            <person name="Funari R."/>
            <person name="Cardaioli E."/>
            <person name="Iannotti N."/>
            <person name="Marturano G."/>
            <person name="Paoli F."/>
            <person name="Bruttini M."/>
            <person name="Carapelli A."/>
            <person name="Frati F."/>
            <person name="Nardi F."/>
        </authorList>
    </citation>
    <scope>NUCLEOTIDE SEQUENCE [LARGE SCALE GENOMIC DNA]</scope>
    <source>
        <strain evidence="2">DMR45628</strain>
    </source>
</reference>
<accession>A0AAW1LMA3</accession>
<evidence type="ECO:0000256" key="1">
    <source>
        <dbReference type="SAM" id="MobiDB-lite"/>
    </source>
</evidence>
<gene>
    <name evidence="2" type="ORF">QE152_g11107</name>
</gene>
<dbReference type="Proteomes" id="UP001458880">
    <property type="component" value="Unassembled WGS sequence"/>
</dbReference>
<evidence type="ECO:0000313" key="3">
    <source>
        <dbReference type="Proteomes" id="UP001458880"/>
    </source>
</evidence>
<sequence length="131" mass="15012">MAENITPTEINRRLQAVYGAETVDRWAVNRWAANRWAIKSRNSEPGQLNISDEQRRARPIPNRWAIKSRNSEPGQLNISDEQRRARPIPASDDEHCSRVDNLIQSDRRITQQGIANALGISKERVGFIIQK</sequence>
<organism evidence="2 3">
    <name type="scientific">Popillia japonica</name>
    <name type="common">Japanese beetle</name>
    <dbReference type="NCBI Taxonomy" id="7064"/>
    <lineage>
        <taxon>Eukaryota</taxon>
        <taxon>Metazoa</taxon>
        <taxon>Ecdysozoa</taxon>
        <taxon>Arthropoda</taxon>
        <taxon>Hexapoda</taxon>
        <taxon>Insecta</taxon>
        <taxon>Pterygota</taxon>
        <taxon>Neoptera</taxon>
        <taxon>Endopterygota</taxon>
        <taxon>Coleoptera</taxon>
        <taxon>Polyphaga</taxon>
        <taxon>Scarabaeiformia</taxon>
        <taxon>Scarabaeidae</taxon>
        <taxon>Rutelinae</taxon>
        <taxon>Popillia</taxon>
    </lineage>
</organism>
<comment type="caution">
    <text evidence="2">The sequence shown here is derived from an EMBL/GenBank/DDBJ whole genome shotgun (WGS) entry which is preliminary data.</text>
</comment>
<proteinExistence type="predicted"/>
<dbReference type="EMBL" id="JASPKY010000106">
    <property type="protein sequence ID" value="KAK9736979.1"/>
    <property type="molecule type" value="Genomic_DNA"/>
</dbReference>
<dbReference type="PANTHER" id="PTHR46060:SF1">
    <property type="entry name" value="MARINER MOS1 TRANSPOSASE-LIKE PROTEIN"/>
    <property type="match status" value="1"/>
</dbReference>
<name>A0AAW1LMA3_POPJA</name>
<evidence type="ECO:0000313" key="2">
    <source>
        <dbReference type="EMBL" id="KAK9736979.1"/>
    </source>
</evidence>